<evidence type="ECO:0000256" key="1">
    <source>
        <dbReference type="ARBA" id="ARBA00004572"/>
    </source>
</evidence>
<evidence type="ECO:0000259" key="7">
    <source>
        <dbReference type="SMART" id="SM00382"/>
    </source>
</evidence>
<keyword evidence="2" id="KW-0547">Nucleotide-binding</keyword>
<keyword evidence="4" id="KW-0067">ATP-binding</keyword>
<dbReference type="PANTHER" id="PTHR45644:SF56">
    <property type="entry name" value="AAA ATPASE, PUTATIVE (AFU_ORTHOLOGUE AFUA_2G12920)-RELATED"/>
    <property type="match status" value="1"/>
</dbReference>
<dbReference type="Proteomes" id="UP000663888">
    <property type="component" value="Unassembled WGS sequence"/>
</dbReference>
<dbReference type="SUPFAM" id="SSF52540">
    <property type="entry name" value="P-loop containing nucleoside triphosphate hydrolases"/>
    <property type="match status" value="1"/>
</dbReference>
<comment type="subcellular location">
    <subcellularLocation>
        <location evidence="1">Mitochondrion outer membrane</location>
        <topology evidence="1">Single-pass membrane protein</topology>
    </subcellularLocation>
</comment>
<dbReference type="Pfam" id="PF00004">
    <property type="entry name" value="AAA"/>
    <property type="match status" value="1"/>
</dbReference>
<dbReference type="SMART" id="SM00382">
    <property type="entry name" value="AAA"/>
    <property type="match status" value="1"/>
</dbReference>
<evidence type="ECO:0000313" key="8">
    <source>
        <dbReference type="EMBL" id="CAE6398537.1"/>
    </source>
</evidence>
<keyword evidence="3" id="KW-0472">Membrane</keyword>
<evidence type="ECO:0000256" key="6">
    <source>
        <dbReference type="SAM" id="MobiDB-lite"/>
    </source>
</evidence>
<dbReference type="GO" id="GO:0005741">
    <property type="term" value="C:mitochondrial outer membrane"/>
    <property type="evidence" value="ECO:0007669"/>
    <property type="project" value="UniProtKB-SubCell"/>
</dbReference>
<sequence>HVIDAAVKELAKQTKASILVIDPAHIAAGEWGDFGDVAAGLEQKYDLPYGLTTQERLARSQTKPKSSRRTENSLCMWCKDIPPPPKSLKEPSSSSSSDEGICGDPDCSICNSDKKKASRQSTTGAHAHCQLRYLLRLIISSEPPAQDPARDGSSICTSSEPASRIIYIRDLSIAANWARELLLALAWETSPHGSPIRPVTSAIVWGLMPKPPLSYAHASPNFPFGIPETNLSASCRTGNCSLAQDQPENIIEGEHANSLRQDRLTSRLFDWRNNILVEQETEGLRLDKEWLHESQSVVFPAQQFSIVIRSCVLMPADRNLDREKAERDSLRQWINRLRLRRAFGSLGLSLEDASCDTEGAHPMMKQLQIGIIDASTLSQVVDRAVSMRVRDPTSSIPCCVMPWDVLRLAWAAYGVYQDEKFAWIQSQTMSTEIAGSNTDPIVQRVKKMLLEPDERALLRCLVNPVSLPLLYPAPFQCGFLKNNSLGGALLFGPPGTGKTLVAQAIAKDSGARMLVIKPTDVVDKCNGHSEKLVENLFKLARRLKPCLIFMDEIDGLLGTRIYQKESNSGHWDARMLTQFMQEMDGLAKSDVLVIGTTNRPFALDEAIVRRLPHRIMIDLPKKRARKAILTILLRDEVLAPDVDLWEISRKTRGFSGSDLRGLCVSAALAAAKQKLNLPWKTGYALCEEKSPEERCSNTHGSDACREELAVRQVAQIAPINTIGNTCPMPESSMQVPGQEKDTLPCPTIAGVGSHSV</sequence>
<dbReference type="InterPro" id="IPR003960">
    <property type="entry name" value="ATPase_AAA_CS"/>
</dbReference>
<dbReference type="InterPro" id="IPR051701">
    <property type="entry name" value="Mito_OM_Translocase_MSP1"/>
</dbReference>
<evidence type="ECO:0000313" key="9">
    <source>
        <dbReference type="Proteomes" id="UP000663888"/>
    </source>
</evidence>
<dbReference type="GO" id="GO:0016887">
    <property type="term" value="F:ATP hydrolysis activity"/>
    <property type="evidence" value="ECO:0007669"/>
    <property type="project" value="InterPro"/>
</dbReference>
<evidence type="ECO:0000256" key="2">
    <source>
        <dbReference type="ARBA" id="ARBA00022741"/>
    </source>
</evidence>
<gene>
    <name evidence="8" type="ORF">RDB_LOCUS2122</name>
</gene>
<dbReference type="Gene3D" id="3.40.50.300">
    <property type="entry name" value="P-loop containing nucleotide triphosphate hydrolases"/>
    <property type="match status" value="1"/>
</dbReference>
<evidence type="ECO:0000256" key="3">
    <source>
        <dbReference type="ARBA" id="ARBA00022787"/>
    </source>
</evidence>
<accession>A0A8H2WNP3</accession>
<feature type="domain" description="AAA+ ATPase" evidence="7">
    <location>
        <begin position="484"/>
        <end position="621"/>
    </location>
</feature>
<feature type="region of interest" description="Disordered" evidence="6">
    <location>
        <begin position="56"/>
        <end position="101"/>
    </location>
</feature>
<dbReference type="InterPro" id="IPR003593">
    <property type="entry name" value="AAA+_ATPase"/>
</dbReference>
<organism evidence="8 9">
    <name type="scientific">Rhizoctonia solani</name>
    <dbReference type="NCBI Taxonomy" id="456999"/>
    <lineage>
        <taxon>Eukaryota</taxon>
        <taxon>Fungi</taxon>
        <taxon>Dikarya</taxon>
        <taxon>Basidiomycota</taxon>
        <taxon>Agaricomycotina</taxon>
        <taxon>Agaricomycetes</taxon>
        <taxon>Cantharellales</taxon>
        <taxon>Ceratobasidiaceae</taxon>
        <taxon>Rhizoctonia</taxon>
    </lineage>
</organism>
<dbReference type="InterPro" id="IPR041569">
    <property type="entry name" value="AAA_lid_3"/>
</dbReference>
<dbReference type="EMBL" id="CAJMWX010000050">
    <property type="protein sequence ID" value="CAE6398537.1"/>
    <property type="molecule type" value="Genomic_DNA"/>
</dbReference>
<name>A0A8H2WNP3_9AGAM</name>
<comment type="caution">
    <text evidence="8">The sequence shown here is derived from an EMBL/GenBank/DDBJ whole genome shotgun (WGS) entry which is preliminary data.</text>
</comment>
<dbReference type="Gene3D" id="1.10.8.60">
    <property type="match status" value="1"/>
</dbReference>
<dbReference type="Pfam" id="PF17862">
    <property type="entry name" value="AAA_lid_3"/>
    <property type="match status" value="1"/>
</dbReference>
<dbReference type="AlphaFoldDB" id="A0A8H2WNP3"/>
<feature type="non-terminal residue" evidence="8">
    <location>
        <position position="1"/>
    </location>
</feature>
<dbReference type="GO" id="GO:0005524">
    <property type="term" value="F:ATP binding"/>
    <property type="evidence" value="ECO:0007669"/>
    <property type="project" value="UniProtKB-KW"/>
</dbReference>
<keyword evidence="5" id="KW-0496">Mitochondrion</keyword>
<proteinExistence type="predicted"/>
<protein>
    <recommendedName>
        <fullName evidence="7">AAA+ ATPase domain-containing protein</fullName>
    </recommendedName>
</protein>
<dbReference type="PROSITE" id="PS00674">
    <property type="entry name" value="AAA"/>
    <property type="match status" value="1"/>
</dbReference>
<dbReference type="InterPro" id="IPR003959">
    <property type="entry name" value="ATPase_AAA_core"/>
</dbReference>
<dbReference type="PANTHER" id="PTHR45644">
    <property type="entry name" value="AAA ATPASE, PUTATIVE (AFU_ORTHOLOGUE AFUA_2G12920)-RELATED-RELATED"/>
    <property type="match status" value="1"/>
</dbReference>
<evidence type="ECO:0000256" key="5">
    <source>
        <dbReference type="ARBA" id="ARBA00023128"/>
    </source>
</evidence>
<dbReference type="InterPro" id="IPR027417">
    <property type="entry name" value="P-loop_NTPase"/>
</dbReference>
<reference evidence="8" key="1">
    <citation type="submission" date="2021-01" db="EMBL/GenBank/DDBJ databases">
        <authorList>
            <person name="Kaushik A."/>
        </authorList>
    </citation>
    <scope>NUCLEOTIDE SEQUENCE</scope>
    <source>
        <strain evidence="8">AG4-R118</strain>
    </source>
</reference>
<keyword evidence="3" id="KW-1000">Mitochondrion outer membrane</keyword>
<evidence type="ECO:0000256" key="4">
    <source>
        <dbReference type="ARBA" id="ARBA00022840"/>
    </source>
</evidence>